<dbReference type="PANTHER" id="PTHR23131">
    <property type="entry name" value="ENDORIBONUCLEASE LACTB2"/>
    <property type="match status" value="1"/>
</dbReference>
<proteinExistence type="predicted"/>
<feature type="domain" description="Metallo-beta-lactamase" evidence="1">
    <location>
        <begin position="20"/>
        <end position="183"/>
    </location>
</feature>
<dbReference type="InterPro" id="IPR036866">
    <property type="entry name" value="RibonucZ/Hydroxyglut_hydro"/>
</dbReference>
<name>J5K5V0_9GAMM</name>
<dbReference type="CDD" id="cd16278">
    <property type="entry name" value="metallo-hydrolase-like_MBL-fold"/>
    <property type="match status" value="1"/>
</dbReference>
<dbReference type="SUPFAM" id="SSF56281">
    <property type="entry name" value="Metallo-hydrolase/oxidoreductase"/>
    <property type="match status" value="1"/>
</dbReference>
<dbReference type="PANTHER" id="PTHR23131:SF0">
    <property type="entry name" value="ENDORIBONUCLEASE LACTB2"/>
    <property type="match status" value="1"/>
</dbReference>
<keyword evidence="2" id="KW-0378">Hydrolase</keyword>
<dbReference type="Gene3D" id="3.60.15.10">
    <property type="entry name" value="Ribonuclease Z/Hydroxyacylglutathione hydrolase-like"/>
    <property type="match status" value="1"/>
</dbReference>
<dbReference type="InterPro" id="IPR050662">
    <property type="entry name" value="Sec-metab_biosynth-thioest"/>
</dbReference>
<dbReference type="Pfam" id="PF17778">
    <property type="entry name" value="WHD_BLACT"/>
    <property type="match status" value="1"/>
</dbReference>
<sequence>MNELIEKITAPNGGVFTGNGTNTYLLGKEDLTLIDPGPKNDEHIDEIIQFGDGKIKRILVTHTHKDHSPAALPISKILDVPMHGRLVDGESEWEDETFVPDKVLNHGDLIETNEYSIEVVHTPGHASNHLCFYLKEQKCLLTGDHIMDGSTVVIAPPDGKMRDYLESLELLKNYDVEYFAPGHGNFMDNPEKTIDSITRHRLAREAKVLRNLEKHGSQKIDDLLKHVYSDVPEVLFPIAKMSLLAHLIKLIEDKKVNCEEDIYSSS</sequence>
<dbReference type="AlphaFoldDB" id="J5K5V0"/>
<organism evidence="2 3">
    <name type="scientific">SAR86 cluster bacterium SAR86A</name>
    <dbReference type="NCBI Taxonomy" id="1123866"/>
    <lineage>
        <taxon>Bacteria</taxon>
        <taxon>Pseudomonadati</taxon>
        <taxon>Pseudomonadota</taxon>
        <taxon>Gammaproteobacteria</taxon>
        <taxon>SAR86 cluster</taxon>
    </lineage>
</organism>
<reference evidence="2 3" key="1">
    <citation type="journal article" date="2012" name="ISME J.">
        <title>Genomic insights to SAR86, an abundant and uncultivated marine bacterial lineage.</title>
        <authorList>
            <person name="Dupont C.L."/>
            <person name="Rusch D.B."/>
            <person name="Yooseph S."/>
            <person name="Lombardo M.J."/>
            <person name="Richter R.A."/>
            <person name="Valas R."/>
            <person name="Novotny M."/>
            <person name="Yee-Greenbaum J."/>
            <person name="Selengut J.D."/>
            <person name="Haft D.H."/>
            <person name="Halpern A.L."/>
            <person name="Lasken R.S."/>
            <person name="Nealson K."/>
            <person name="Friedman R."/>
            <person name="Venter J.C."/>
        </authorList>
    </citation>
    <scope>NUCLEOTIDE SEQUENCE [LARGE SCALE GENOMIC DNA]</scope>
</reference>
<dbReference type="HOGENOM" id="CLU_048478_2_1_6"/>
<gene>
    <name evidence="2" type="ORF">NT01SARS_1252</name>
</gene>
<evidence type="ECO:0000313" key="3">
    <source>
        <dbReference type="Proteomes" id="UP000010305"/>
    </source>
</evidence>
<dbReference type="Gene3D" id="1.10.10.10">
    <property type="entry name" value="Winged helix-like DNA-binding domain superfamily/Winged helix DNA-binding domain"/>
    <property type="match status" value="1"/>
</dbReference>
<dbReference type="Proteomes" id="UP000010305">
    <property type="component" value="Unassembled WGS sequence"/>
</dbReference>
<evidence type="ECO:0000259" key="1">
    <source>
        <dbReference type="SMART" id="SM00849"/>
    </source>
</evidence>
<dbReference type="InterPro" id="IPR036388">
    <property type="entry name" value="WH-like_DNA-bd_sf"/>
</dbReference>
<dbReference type="GO" id="GO:0016787">
    <property type="term" value="F:hydrolase activity"/>
    <property type="evidence" value="ECO:0007669"/>
    <property type="project" value="UniProtKB-KW"/>
</dbReference>
<dbReference type="InterPro" id="IPR001279">
    <property type="entry name" value="Metallo-B-lactamas"/>
</dbReference>
<accession>J5K5V0</accession>
<dbReference type="SMART" id="SM00849">
    <property type="entry name" value="Lactamase_B"/>
    <property type="match status" value="1"/>
</dbReference>
<evidence type="ECO:0000313" key="2">
    <source>
        <dbReference type="EMBL" id="EJP71443.1"/>
    </source>
</evidence>
<dbReference type="STRING" id="1123866.NT01SARS_1252"/>
<dbReference type="EMBL" id="JH611157">
    <property type="protein sequence ID" value="EJP71443.1"/>
    <property type="molecule type" value="Genomic_DNA"/>
</dbReference>
<dbReference type="InterPro" id="IPR041516">
    <property type="entry name" value="LACTB2_WH"/>
</dbReference>
<protein>
    <submittedName>
        <fullName evidence="2">Zinc-dependent hydrolase</fullName>
    </submittedName>
</protein>
<dbReference type="Pfam" id="PF00753">
    <property type="entry name" value="Lactamase_B"/>
    <property type="match status" value="1"/>
</dbReference>